<name>A0A7J6PT85_PEROL</name>
<sequence>MACYAKWIVLIFGLAERFNCEPDNLRALDSSNCNWCKFCYGGSFIPGVMLFCEGTVLGCSIGTEQCKRCCNPFVVSAVLNPMKSHLVLSPTIGVALFSTTPLREPS</sequence>
<dbReference type="Proteomes" id="UP000553632">
    <property type="component" value="Unassembled WGS sequence"/>
</dbReference>
<reference evidence="4 5" key="1">
    <citation type="submission" date="2020-04" db="EMBL/GenBank/DDBJ databases">
        <title>Perkinsus olseni comparative genomics.</title>
        <authorList>
            <person name="Bogema D.R."/>
        </authorList>
    </citation>
    <scope>NUCLEOTIDE SEQUENCE [LARGE SCALE GENOMIC DNA]</scope>
    <source>
        <strain evidence="2">ATCC PRA-205</strain>
        <strain evidence="3 4">ATCC PRA-207</strain>
    </source>
</reference>
<gene>
    <name evidence="2" type="ORF">FOZ62_028391</name>
    <name evidence="3" type="ORF">FOZ63_008413</name>
</gene>
<proteinExistence type="predicted"/>
<evidence type="ECO:0000313" key="3">
    <source>
        <dbReference type="EMBL" id="KAF4729372.1"/>
    </source>
</evidence>
<evidence type="ECO:0000313" key="5">
    <source>
        <dbReference type="Proteomes" id="UP000574390"/>
    </source>
</evidence>
<protein>
    <submittedName>
        <fullName evidence="2">Uncharacterized protein</fullName>
    </submittedName>
</protein>
<keyword evidence="1" id="KW-0732">Signal</keyword>
<comment type="caution">
    <text evidence="2">The sequence shown here is derived from an EMBL/GenBank/DDBJ whole genome shotgun (WGS) entry which is preliminary data.</text>
</comment>
<dbReference type="EMBL" id="JABANM010034947">
    <property type="protein sequence ID" value="KAF4698811.1"/>
    <property type="molecule type" value="Genomic_DNA"/>
</dbReference>
<dbReference type="Proteomes" id="UP000574390">
    <property type="component" value="Unassembled WGS sequence"/>
</dbReference>
<dbReference type="EMBL" id="JABANO010019909">
    <property type="protein sequence ID" value="KAF4729372.1"/>
    <property type="molecule type" value="Genomic_DNA"/>
</dbReference>
<dbReference type="AlphaFoldDB" id="A0A7J6PT85"/>
<evidence type="ECO:0000256" key="1">
    <source>
        <dbReference type="SAM" id="SignalP"/>
    </source>
</evidence>
<feature type="chain" id="PRO_5036205597" evidence="1">
    <location>
        <begin position="18"/>
        <end position="106"/>
    </location>
</feature>
<keyword evidence="4" id="KW-1185">Reference proteome</keyword>
<evidence type="ECO:0000313" key="4">
    <source>
        <dbReference type="Proteomes" id="UP000553632"/>
    </source>
</evidence>
<organism evidence="2 5">
    <name type="scientific">Perkinsus olseni</name>
    <name type="common">Perkinsus atlanticus</name>
    <dbReference type="NCBI Taxonomy" id="32597"/>
    <lineage>
        <taxon>Eukaryota</taxon>
        <taxon>Sar</taxon>
        <taxon>Alveolata</taxon>
        <taxon>Perkinsozoa</taxon>
        <taxon>Perkinsea</taxon>
        <taxon>Perkinsida</taxon>
        <taxon>Perkinsidae</taxon>
        <taxon>Perkinsus</taxon>
    </lineage>
</organism>
<feature type="signal peptide" evidence="1">
    <location>
        <begin position="1"/>
        <end position="17"/>
    </location>
</feature>
<evidence type="ECO:0000313" key="2">
    <source>
        <dbReference type="EMBL" id="KAF4698811.1"/>
    </source>
</evidence>
<accession>A0A7J6PT85</accession>